<keyword evidence="3 11" id="KW-0813">Transport</keyword>
<comment type="function">
    <text evidence="11">Acts as one of several non-catalytic accessory components of the cytoplasmic dynein 1 complex that are thought to be involved in linking dynein to cargos and to adapter proteins that regulate dynein function. Cytoplasmic dynein 1 acts as a motor for the intracellular retrograde motility of vesicles and organelles along microtubules. May play a role in binding dynein to membranous organelles or chromosomes.</text>
</comment>
<dbReference type="GO" id="GO:0005868">
    <property type="term" value="C:cytoplasmic dynein complex"/>
    <property type="evidence" value="ECO:0007669"/>
    <property type="project" value="UniProtKB-UniRule"/>
</dbReference>
<evidence type="ECO:0000256" key="6">
    <source>
        <dbReference type="ARBA" id="ARBA00022741"/>
    </source>
</evidence>
<keyword evidence="6 11" id="KW-0547">Nucleotide-binding</keyword>
<proteinExistence type="inferred from homology"/>
<name>A0A8S1GPC2_9PELO</name>
<comment type="caution">
    <text evidence="12">The sequence shown here is derived from an EMBL/GenBank/DDBJ whole genome shotgun (WGS) entry which is preliminary data.</text>
</comment>
<protein>
    <recommendedName>
        <fullName evidence="11">Dynein light intermediate chain</fullName>
    </recommendedName>
</protein>
<dbReference type="PANTHER" id="PTHR12688">
    <property type="entry name" value="DYNEIN LIGHT INTERMEDIATE CHAIN"/>
    <property type="match status" value="1"/>
</dbReference>
<sequence>MVAASSDVLNSTFALPAAIATVSGTTQSEEGIWRLILSEFCSKGTNTQQGSAVLILGDNLSGKSSLLRRLERSDVEKHGSALEYHVLSVQNDARDASYAYQLGTAGQGALGPAEALSLPVWVLDGDEKFSSLLQFALPVNPLKTVCLLVASLDNPGLIHSLRRWANLCSQEVQKKFNKETIHDAKKHQERQWQEYVDPVESSMSTSMVGGFVEEPNLLPLEQGVLAESCGVYFVVVITKSDLVSELSEAQYAKVLVQVRRLCLQLGAALVFTSSKDSKKMFRS</sequence>
<accession>A0A8S1GPC2</accession>
<keyword evidence="10 11" id="KW-0206">Cytoskeleton</keyword>
<evidence type="ECO:0000313" key="13">
    <source>
        <dbReference type="Proteomes" id="UP000835052"/>
    </source>
</evidence>
<comment type="similarity">
    <text evidence="2 11">Belongs to the dynein light intermediate chain family.</text>
</comment>
<dbReference type="GO" id="GO:0005813">
    <property type="term" value="C:centrosome"/>
    <property type="evidence" value="ECO:0007669"/>
    <property type="project" value="TreeGrafter"/>
</dbReference>
<evidence type="ECO:0000256" key="9">
    <source>
        <dbReference type="ARBA" id="ARBA00023175"/>
    </source>
</evidence>
<keyword evidence="13" id="KW-1185">Reference proteome</keyword>
<evidence type="ECO:0000256" key="3">
    <source>
        <dbReference type="ARBA" id="ARBA00022448"/>
    </source>
</evidence>
<keyword evidence="9 11" id="KW-0505">Motor protein</keyword>
<keyword evidence="7 11" id="KW-0067">ATP-binding</keyword>
<gene>
    <name evidence="12" type="ORF">CAUJ_LOCUS670</name>
</gene>
<comment type="subcellular location">
    <subcellularLocation>
        <location evidence="1 11">Cytoplasm</location>
        <location evidence="1 11">Cytoskeleton</location>
    </subcellularLocation>
</comment>
<evidence type="ECO:0000313" key="12">
    <source>
        <dbReference type="EMBL" id="CAD6184751.1"/>
    </source>
</evidence>
<organism evidence="12 13">
    <name type="scientific">Caenorhabditis auriculariae</name>
    <dbReference type="NCBI Taxonomy" id="2777116"/>
    <lineage>
        <taxon>Eukaryota</taxon>
        <taxon>Metazoa</taxon>
        <taxon>Ecdysozoa</taxon>
        <taxon>Nematoda</taxon>
        <taxon>Chromadorea</taxon>
        <taxon>Rhabditida</taxon>
        <taxon>Rhabditina</taxon>
        <taxon>Rhabditomorpha</taxon>
        <taxon>Rhabditoidea</taxon>
        <taxon>Rhabditidae</taxon>
        <taxon>Peloderinae</taxon>
        <taxon>Caenorhabditis</taxon>
    </lineage>
</organism>
<dbReference type="SUPFAM" id="SSF52540">
    <property type="entry name" value="P-loop containing nucleoside triphosphate hydrolases"/>
    <property type="match status" value="1"/>
</dbReference>
<dbReference type="GO" id="GO:0005524">
    <property type="term" value="F:ATP binding"/>
    <property type="evidence" value="ECO:0007669"/>
    <property type="project" value="UniProtKB-KW"/>
</dbReference>
<evidence type="ECO:0000256" key="11">
    <source>
        <dbReference type="RuleBase" id="RU366047"/>
    </source>
</evidence>
<reference evidence="12" key="1">
    <citation type="submission" date="2020-10" db="EMBL/GenBank/DDBJ databases">
        <authorList>
            <person name="Kikuchi T."/>
        </authorList>
    </citation>
    <scope>NUCLEOTIDE SEQUENCE</scope>
    <source>
        <strain evidence="12">NKZ352</strain>
    </source>
</reference>
<evidence type="ECO:0000256" key="2">
    <source>
        <dbReference type="ARBA" id="ARBA00006831"/>
    </source>
</evidence>
<keyword evidence="4 11" id="KW-0963">Cytoplasm</keyword>
<dbReference type="EMBL" id="CAJGYM010000001">
    <property type="protein sequence ID" value="CAD6184751.1"/>
    <property type="molecule type" value="Genomic_DNA"/>
</dbReference>
<evidence type="ECO:0000256" key="7">
    <source>
        <dbReference type="ARBA" id="ARBA00022840"/>
    </source>
</evidence>
<keyword evidence="5 11" id="KW-0493">Microtubule</keyword>
<dbReference type="InterPro" id="IPR022780">
    <property type="entry name" value="Dynein_light_int_chain"/>
</dbReference>
<evidence type="ECO:0000256" key="1">
    <source>
        <dbReference type="ARBA" id="ARBA00004245"/>
    </source>
</evidence>
<dbReference type="Pfam" id="PF05783">
    <property type="entry name" value="DLIC"/>
    <property type="match status" value="1"/>
</dbReference>
<evidence type="ECO:0000256" key="5">
    <source>
        <dbReference type="ARBA" id="ARBA00022701"/>
    </source>
</evidence>
<dbReference type="Gene3D" id="3.40.50.300">
    <property type="entry name" value="P-loop containing nucleotide triphosphate hydrolases"/>
    <property type="match status" value="1"/>
</dbReference>
<evidence type="ECO:0000256" key="10">
    <source>
        <dbReference type="ARBA" id="ARBA00023212"/>
    </source>
</evidence>
<dbReference type="GO" id="GO:0007018">
    <property type="term" value="P:microtubule-based movement"/>
    <property type="evidence" value="ECO:0007669"/>
    <property type="project" value="InterPro"/>
</dbReference>
<dbReference type="GO" id="GO:0005874">
    <property type="term" value="C:microtubule"/>
    <property type="evidence" value="ECO:0007669"/>
    <property type="project" value="UniProtKB-KW"/>
</dbReference>
<dbReference type="Proteomes" id="UP000835052">
    <property type="component" value="Unassembled WGS sequence"/>
</dbReference>
<comment type="subunit">
    <text evidence="11">Homodimer. The cytoplasmic dynein 1 complex consists of two catalytic heavy chains (HCs) and a number of non-catalytic subunits presented by intermediate chains (ICs).</text>
</comment>
<evidence type="ECO:0000256" key="8">
    <source>
        <dbReference type="ARBA" id="ARBA00023017"/>
    </source>
</evidence>
<dbReference type="AlphaFoldDB" id="A0A8S1GPC2"/>
<dbReference type="GO" id="GO:0000226">
    <property type="term" value="P:microtubule cytoskeleton organization"/>
    <property type="evidence" value="ECO:0007669"/>
    <property type="project" value="TreeGrafter"/>
</dbReference>
<dbReference type="GO" id="GO:0045504">
    <property type="term" value="F:dynein heavy chain binding"/>
    <property type="evidence" value="ECO:0007669"/>
    <property type="project" value="TreeGrafter"/>
</dbReference>
<keyword evidence="8 11" id="KW-0243">Dynein</keyword>
<dbReference type="InterPro" id="IPR008467">
    <property type="entry name" value="Dynein1_light_intermed_chain"/>
</dbReference>
<dbReference type="PANTHER" id="PTHR12688:SF0">
    <property type="entry name" value="DYNEIN LIGHT INTERMEDIATE CHAIN"/>
    <property type="match status" value="1"/>
</dbReference>
<dbReference type="InterPro" id="IPR027417">
    <property type="entry name" value="P-loop_NTPase"/>
</dbReference>
<evidence type="ECO:0000256" key="4">
    <source>
        <dbReference type="ARBA" id="ARBA00022490"/>
    </source>
</evidence>
<dbReference type="OrthoDB" id="27603at2759"/>